<dbReference type="RefSeq" id="WP_000807548.1">
    <property type="nucleotide sequence ID" value="NC_016856.1"/>
</dbReference>
<keyword evidence="2" id="KW-1185">Reference proteome</keyword>
<sequence>MAEGVLSDLADNLRVTITDAKGIELLSFRLASGDRYILSTQNGSVTNRKLSRDDLYWSKDTIMEVVREMGSNN</sequence>
<evidence type="ECO:0000313" key="2">
    <source>
        <dbReference type="Proteomes" id="UP000002695"/>
    </source>
</evidence>
<accession>A0A0F6AZH7</accession>
<dbReference type="AlphaFoldDB" id="A0A0F6AZH7"/>
<protein>
    <submittedName>
        <fullName evidence="1">Uncharacterized protein</fullName>
    </submittedName>
</protein>
<gene>
    <name evidence="1" type="ordered locus">STM14_1157</name>
</gene>
<name>A0A0F6AZH7_SALT1</name>
<dbReference type="HOGENOM" id="CLU_201247_0_0_6"/>
<dbReference type="EMBL" id="CP001363">
    <property type="protein sequence ID" value="ACY87651.1"/>
    <property type="molecule type" value="Genomic_DNA"/>
</dbReference>
<evidence type="ECO:0000313" key="1">
    <source>
        <dbReference type="EMBL" id="ACY87651.1"/>
    </source>
</evidence>
<dbReference type="Proteomes" id="UP000002695">
    <property type="component" value="Chromosome"/>
</dbReference>
<dbReference type="BioCyc" id="SENT588858:STM14_RS05560-MONOMER"/>
<organism evidence="1 2">
    <name type="scientific">Salmonella typhimurium (strain 14028s / SGSC 2262)</name>
    <dbReference type="NCBI Taxonomy" id="588858"/>
    <lineage>
        <taxon>Bacteria</taxon>
        <taxon>Pseudomonadati</taxon>
        <taxon>Pseudomonadota</taxon>
        <taxon>Gammaproteobacteria</taxon>
        <taxon>Enterobacterales</taxon>
        <taxon>Enterobacteriaceae</taxon>
        <taxon>Salmonella</taxon>
    </lineage>
</organism>
<dbReference type="KEGG" id="seo:STM14_1157"/>
<proteinExistence type="predicted"/>
<reference evidence="1 2" key="1">
    <citation type="journal article" date="2010" name="J. Bacteriol.">
        <title>Short-term signatures of evolutionary change in the Salmonella enterica serovar typhimurium 14028 genome.</title>
        <authorList>
            <person name="Jarvik T."/>
            <person name="Smillie C."/>
            <person name="Groisman E.A."/>
            <person name="Ochman H."/>
        </authorList>
    </citation>
    <scope>NUCLEOTIDE SEQUENCE [LARGE SCALE GENOMIC DNA]</scope>
    <source>
        <strain evidence="2">14028s / SGSC 2262</strain>
    </source>
</reference>